<protein>
    <recommendedName>
        <fullName evidence="2">ATP-dependent helicase C-terminal domain-containing protein</fullName>
    </recommendedName>
</protein>
<dbReference type="OrthoDB" id="19182at2759"/>
<sequence>MQILLKKQYNDSAARNKEPGKRLLSGDTWYSQQAFRVLNQALGRCIRHKYDYGAIVLLDERFRLPRNQSGLSRWVRSTVKVHPNFFKGMDSLKLFFKTLALDPPMRPQQQQQQQLKQHLCSGRTGQADGPSDQLYTADVAGCDALTSAMCHAKQSSGVQGCSDKNGACITAATNATLSCGCSDKNGACITAATNATLSCGCMVDKPDHPGCDHNQPATKIVDQFSSGPASIVSTAALHGSGSVSGHSVHPGSLGGSVQIGYESGDIIQLHDPTMVCSYSHYNDEQQGGGHQPSAVIVSASGGGKTDDRLLQPCKDYHEQSSFAEQQGLSGKRRWPPAAEAPDIMVKVEADFNVGSSHIVDGHHKAAVGAGEMQDACMLPQDAGSCGSSAGIKTTSSKSAFGCASMSHPLLVKQEDDAGALLSPGWGGTHHEVAPPPLIQYSHEPPYRHHNNQVPAPQADHQRLIIATSSGGHSYHTALLAVHEVEEKTGNQSHDSITKPVWTGGLQGASNHLMDWSQQHNYRSLYPIATNNRSLSLRTPPQDNGGTGPPPHLKPFAHPPSQDTSHYQFTSPKITGVTYPMLYAAPNYAPCCDRSADQQQQQQQQQVQHSQQYQQQENHIMHYQQQCSPATAANSLNLSVTTRNLFSQKAYNAGATTTVISTKKRQHHNLADSAAPYCQDPFRNNEYQPSSDVVTAHCEILPNNSSSYCYQGPPSAVVISVEHCQQPPCRSQHHQQLSTNSHHHQQPSTNSHHHHQQQQQPLAPQPSTSSYSPHCHQNPTAVHGIMQAAHDPRQAAHDPRQAAHDLRHLSRKSPPPVSSLHRISPPTGSLLLPQHAHSFQSYSSQLLGHSLSPQYQRQESSLHVLQGRPALMQQDQSGQHAGPSLLMHKYPG</sequence>
<evidence type="ECO:0000259" key="2">
    <source>
        <dbReference type="Pfam" id="PF13307"/>
    </source>
</evidence>
<dbReference type="STRING" id="1157962.A0A250X055"/>
<dbReference type="GO" id="GO:0005524">
    <property type="term" value="F:ATP binding"/>
    <property type="evidence" value="ECO:0007669"/>
    <property type="project" value="InterPro"/>
</dbReference>
<feature type="compositionally biased region" description="Basic residues" evidence="1">
    <location>
        <begin position="740"/>
        <end position="755"/>
    </location>
</feature>
<dbReference type="GO" id="GO:0016818">
    <property type="term" value="F:hydrolase activity, acting on acid anhydrides, in phosphorus-containing anhydrides"/>
    <property type="evidence" value="ECO:0007669"/>
    <property type="project" value="InterPro"/>
</dbReference>
<feature type="compositionally biased region" description="Low complexity" evidence="1">
    <location>
        <begin position="597"/>
        <end position="615"/>
    </location>
</feature>
<dbReference type="InterPro" id="IPR027417">
    <property type="entry name" value="P-loop_NTPase"/>
</dbReference>
<keyword evidence="4" id="KW-1185">Reference proteome</keyword>
<proteinExistence type="predicted"/>
<dbReference type="AlphaFoldDB" id="A0A250X055"/>
<dbReference type="GO" id="GO:1990918">
    <property type="term" value="P:double-strand break repair involved in meiotic recombination"/>
    <property type="evidence" value="ECO:0007669"/>
    <property type="project" value="TreeGrafter"/>
</dbReference>
<comment type="caution">
    <text evidence="3">The sequence shown here is derived from an EMBL/GenBank/DDBJ whole genome shotgun (WGS) entry which is preliminary data.</text>
</comment>
<accession>A0A250X055</accession>
<feature type="compositionally biased region" description="Polar residues" evidence="1">
    <location>
        <begin position="770"/>
        <end position="779"/>
    </location>
</feature>
<dbReference type="GO" id="GO:0005634">
    <property type="term" value="C:nucleus"/>
    <property type="evidence" value="ECO:0007669"/>
    <property type="project" value="TreeGrafter"/>
</dbReference>
<dbReference type="GO" id="GO:0003676">
    <property type="term" value="F:nucleic acid binding"/>
    <property type="evidence" value="ECO:0007669"/>
    <property type="project" value="InterPro"/>
</dbReference>
<name>A0A250X055_9CHLO</name>
<dbReference type="GO" id="GO:0006289">
    <property type="term" value="P:nucleotide-excision repair"/>
    <property type="evidence" value="ECO:0007669"/>
    <property type="project" value="TreeGrafter"/>
</dbReference>
<dbReference type="PANTHER" id="PTHR11472">
    <property type="entry name" value="DNA REPAIR DEAD HELICASE RAD3/XP-D SUBFAMILY MEMBER"/>
    <property type="match status" value="1"/>
</dbReference>
<dbReference type="Gene3D" id="3.40.50.300">
    <property type="entry name" value="P-loop containing nucleotide triphosphate hydrolases"/>
    <property type="match status" value="1"/>
</dbReference>
<dbReference type="InterPro" id="IPR006555">
    <property type="entry name" value="ATP-dep_Helicase_C"/>
</dbReference>
<feature type="region of interest" description="Disordered" evidence="1">
    <location>
        <begin position="728"/>
        <end position="831"/>
    </location>
</feature>
<feature type="region of interest" description="Disordered" evidence="1">
    <location>
        <begin position="105"/>
        <end position="127"/>
    </location>
</feature>
<dbReference type="Proteomes" id="UP000232323">
    <property type="component" value="Unassembled WGS sequence"/>
</dbReference>
<dbReference type="EMBL" id="BEGY01000017">
    <property type="protein sequence ID" value="GAX76461.1"/>
    <property type="molecule type" value="Genomic_DNA"/>
</dbReference>
<dbReference type="GO" id="GO:0003678">
    <property type="term" value="F:DNA helicase activity"/>
    <property type="evidence" value="ECO:0007669"/>
    <property type="project" value="TreeGrafter"/>
</dbReference>
<feature type="region of interest" description="Disordered" evidence="1">
    <location>
        <begin position="533"/>
        <end position="568"/>
    </location>
</feature>
<evidence type="ECO:0000313" key="3">
    <source>
        <dbReference type="EMBL" id="GAX76461.1"/>
    </source>
</evidence>
<evidence type="ECO:0000256" key="1">
    <source>
        <dbReference type="SAM" id="MobiDB-lite"/>
    </source>
</evidence>
<feature type="compositionally biased region" description="Basic and acidic residues" evidence="1">
    <location>
        <begin position="789"/>
        <end position="807"/>
    </location>
</feature>
<feature type="region of interest" description="Disordered" evidence="1">
    <location>
        <begin position="593"/>
        <end position="615"/>
    </location>
</feature>
<feature type="domain" description="ATP-dependent helicase C-terminal" evidence="2">
    <location>
        <begin position="4"/>
        <end position="77"/>
    </location>
</feature>
<dbReference type="Pfam" id="PF13307">
    <property type="entry name" value="Helicase_C_2"/>
    <property type="match status" value="1"/>
</dbReference>
<feature type="compositionally biased region" description="Low complexity" evidence="1">
    <location>
        <begin position="756"/>
        <end position="769"/>
    </location>
</feature>
<organism evidence="3 4">
    <name type="scientific">Chlamydomonas eustigma</name>
    <dbReference type="NCBI Taxonomy" id="1157962"/>
    <lineage>
        <taxon>Eukaryota</taxon>
        <taxon>Viridiplantae</taxon>
        <taxon>Chlorophyta</taxon>
        <taxon>core chlorophytes</taxon>
        <taxon>Chlorophyceae</taxon>
        <taxon>CS clade</taxon>
        <taxon>Chlamydomonadales</taxon>
        <taxon>Chlamydomonadaceae</taxon>
        <taxon>Chlamydomonas</taxon>
    </lineage>
</organism>
<reference evidence="3 4" key="1">
    <citation type="submission" date="2017-08" db="EMBL/GenBank/DDBJ databases">
        <title>Acidophilic green algal genome provides insights into adaptation to an acidic environment.</title>
        <authorList>
            <person name="Hirooka S."/>
            <person name="Hirose Y."/>
            <person name="Kanesaki Y."/>
            <person name="Higuchi S."/>
            <person name="Fujiwara T."/>
            <person name="Onuma R."/>
            <person name="Era A."/>
            <person name="Ohbayashi R."/>
            <person name="Uzuka A."/>
            <person name="Nozaki H."/>
            <person name="Yoshikawa H."/>
            <person name="Miyagishima S.Y."/>
        </authorList>
    </citation>
    <scope>NUCLEOTIDE SEQUENCE [LARGE SCALE GENOMIC DNA]</scope>
    <source>
        <strain evidence="3 4">NIES-2499</strain>
    </source>
</reference>
<evidence type="ECO:0000313" key="4">
    <source>
        <dbReference type="Proteomes" id="UP000232323"/>
    </source>
</evidence>
<gene>
    <name evidence="3" type="ORF">CEUSTIGMA_g3906.t1</name>
</gene>
<dbReference type="PANTHER" id="PTHR11472:SF47">
    <property type="entry name" value="FANCONI ANEMIA GROUP J PROTEIN"/>
    <property type="match status" value="1"/>
</dbReference>
<dbReference type="InterPro" id="IPR045028">
    <property type="entry name" value="DinG/Rad3-like"/>
</dbReference>
<feature type="compositionally biased region" description="Polar residues" evidence="1">
    <location>
        <begin position="533"/>
        <end position="543"/>
    </location>
</feature>